<evidence type="ECO:0000313" key="2">
    <source>
        <dbReference type="Proteomes" id="UP000078284"/>
    </source>
</evidence>
<dbReference type="ExpressionAtlas" id="A0A178UDM4">
    <property type="expression patterns" value="baseline and differential"/>
</dbReference>
<gene>
    <name evidence="1" type="ordered locus">AXX17_At5g14730</name>
</gene>
<evidence type="ECO:0000313" key="1">
    <source>
        <dbReference type="EMBL" id="OAO91344.1"/>
    </source>
</evidence>
<reference evidence="2" key="1">
    <citation type="journal article" date="2016" name="Proc. Natl. Acad. Sci. U.S.A.">
        <title>Chromosome-level assembly of Arabidopsis thaliana Ler reveals the extent of translocation and inversion polymorphisms.</title>
        <authorList>
            <person name="Zapata L."/>
            <person name="Ding J."/>
            <person name="Willing E.M."/>
            <person name="Hartwig B."/>
            <person name="Bezdan D."/>
            <person name="Jiao W.B."/>
            <person name="Patel V."/>
            <person name="Velikkakam James G."/>
            <person name="Koornneef M."/>
            <person name="Ossowski S."/>
            <person name="Schneeberger K."/>
        </authorList>
    </citation>
    <scope>NUCLEOTIDE SEQUENCE [LARGE SCALE GENOMIC DNA]</scope>
    <source>
        <strain evidence="2">cv. Landsberg erecta</strain>
    </source>
</reference>
<sequence length="68" mass="7998">MSEDKDYMSEPFIVKKIDDEESLLDDYNPQGNTSFSKTCFHGINALSDWCVFQSYILFLYLLVLPQFF</sequence>
<dbReference type="AlphaFoldDB" id="A0A178UDM4"/>
<dbReference type="Proteomes" id="UP000078284">
    <property type="component" value="Chromosome 5"/>
</dbReference>
<organism evidence="1 2">
    <name type="scientific">Arabidopsis thaliana</name>
    <name type="common">Mouse-ear cress</name>
    <dbReference type="NCBI Taxonomy" id="3702"/>
    <lineage>
        <taxon>Eukaryota</taxon>
        <taxon>Viridiplantae</taxon>
        <taxon>Streptophyta</taxon>
        <taxon>Embryophyta</taxon>
        <taxon>Tracheophyta</taxon>
        <taxon>Spermatophyta</taxon>
        <taxon>Magnoliopsida</taxon>
        <taxon>eudicotyledons</taxon>
        <taxon>Gunneridae</taxon>
        <taxon>Pentapetalae</taxon>
        <taxon>rosids</taxon>
        <taxon>malvids</taxon>
        <taxon>Brassicales</taxon>
        <taxon>Brassicaceae</taxon>
        <taxon>Camelineae</taxon>
        <taxon>Arabidopsis</taxon>
    </lineage>
</organism>
<proteinExistence type="predicted"/>
<name>A0A178UDM4_ARATH</name>
<comment type="caution">
    <text evidence="1">The sequence shown here is derived from an EMBL/GenBank/DDBJ whole genome shotgun (WGS) entry which is preliminary data.</text>
</comment>
<protein>
    <submittedName>
        <fullName evidence="1">Uncharacterized protein</fullName>
    </submittedName>
</protein>
<dbReference type="EMBL" id="LUHQ01000005">
    <property type="protein sequence ID" value="OAO91344.1"/>
    <property type="molecule type" value="Genomic_DNA"/>
</dbReference>
<accession>A0A178UDM4</accession>